<evidence type="ECO:0008006" key="4">
    <source>
        <dbReference type="Google" id="ProtNLM"/>
    </source>
</evidence>
<comment type="caution">
    <text evidence="2">The sequence shown here is derived from an EMBL/GenBank/DDBJ whole genome shotgun (WGS) entry which is preliminary data.</text>
</comment>
<feature type="compositionally biased region" description="Low complexity" evidence="1">
    <location>
        <begin position="189"/>
        <end position="335"/>
    </location>
</feature>
<dbReference type="STRING" id="1423738.FC84_GL000375"/>
<dbReference type="EMBL" id="AYYK01000013">
    <property type="protein sequence ID" value="KRM78640.1"/>
    <property type="molecule type" value="Genomic_DNA"/>
</dbReference>
<name>A0A0R2BI02_9LACO</name>
<evidence type="ECO:0000313" key="2">
    <source>
        <dbReference type="EMBL" id="KRM78640.1"/>
    </source>
</evidence>
<reference evidence="2 3" key="1">
    <citation type="journal article" date="2015" name="Genome Announc.">
        <title>Expanding the biotechnology potential of lactobacilli through comparative genomics of 213 strains and associated genera.</title>
        <authorList>
            <person name="Sun Z."/>
            <person name="Harris H.M."/>
            <person name="McCann A."/>
            <person name="Guo C."/>
            <person name="Argimon S."/>
            <person name="Zhang W."/>
            <person name="Yang X."/>
            <person name="Jeffery I.B."/>
            <person name="Cooney J.C."/>
            <person name="Kagawa T.F."/>
            <person name="Liu W."/>
            <person name="Song Y."/>
            <person name="Salvetti E."/>
            <person name="Wrobel A."/>
            <person name="Rasinkangas P."/>
            <person name="Parkhill J."/>
            <person name="Rea M.C."/>
            <person name="O'Sullivan O."/>
            <person name="Ritari J."/>
            <person name="Douillard F.P."/>
            <person name="Paul Ross R."/>
            <person name="Yang R."/>
            <person name="Briner A.E."/>
            <person name="Felis G.E."/>
            <person name="de Vos W.M."/>
            <person name="Barrangou R."/>
            <person name="Klaenhammer T.R."/>
            <person name="Caufield P.W."/>
            <person name="Cui Y."/>
            <person name="Zhang H."/>
            <person name="O'Toole P.W."/>
        </authorList>
    </citation>
    <scope>NUCLEOTIDE SEQUENCE [LARGE SCALE GENOMIC DNA]</scope>
    <source>
        <strain evidence="2 3">DSM 20335</strain>
    </source>
</reference>
<protein>
    <recommendedName>
        <fullName evidence="4">Extracellular protein</fullName>
    </recommendedName>
</protein>
<keyword evidence="3" id="KW-1185">Reference proteome</keyword>
<gene>
    <name evidence="2" type="ORF">FC84_GL000375</name>
</gene>
<dbReference type="RefSeq" id="WP_057756964.1">
    <property type="nucleotide sequence ID" value="NZ_AYYK01000013.1"/>
</dbReference>
<evidence type="ECO:0000256" key="1">
    <source>
        <dbReference type="SAM" id="MobiDB-lite"/>
    </source>
</evidence>
<dbReference type="Proteomes" id="UP000051813">
    <property type="component" value="Unassembled WGS sequence"/>
</dbReference>
<feature type="compositionally biased region" description="Polar residues" evidence="1">
    <location>
        <begin position="336"/>
        <end position="346"/>
    </location>
</feature>
<evidence type="ECO:0000313" key="3">
    <source>
        <dbReference type="Proteomes" id="UP000051813"/>
    </source>
</evidence>
<sequence>MKKNLDLIIAAVIVALAAVFGVAYRVHQNNAVAAQNTYLTQVNQQIKTVNRSVEQMKTKKSDADKLTKLKKLEQDYKKYQQSEHHDSRLTNAYQKAIKKGQTIFVKQNQQQLKENTSHDLSKETQKSLQKKIGHLKTLRKTIKTQGQVVYDHDRLQTNLATIDQLLKTYKNKLTALDKQEDADKEAEEAAQAATAEANRQAEIAAAQEQATAAANAQASELDTTSSVTTDDTSSSSNSSTTTSSTDDYTSSSLTTPSYSQISSSQTYGQSNTTGSSGQSYTTGGNYGYSSGTTGATSSSTSSQSSYNSTTDQTNTSSTTPATQDDTTTSTSSSSTYQQNGTGNSSY</sequence>
<proteinExistence type="predicted"/>
<accession>A0A0R2BI02</accession>
<organism evidence="2 3">
    <name type="scientific">Lapidilactobacillus dextrinicus DSM 20335</name>
    <dbReference type="NCBI Taxonomy" id="1423738"/>
    <lineage>
        <taxon>Bacteria</taxon>
        <taxon>Bacillati</taxon>
        <taxon>Bacillota</taxon>
        <taxon>Bacilli</taxon>
        <taxon>Lactobacillales</taxon>
        <taxon>Lactobacillaceae</taxon>
        <taxon>Lapidilactobacillus</taxon>
    </lineage>
</organism>
<feature type="region of interest" description="Disordered" evidence="1">
    <location>
        <begin position="180"/>
        <end position="346"/>
    </location>
</feature>
<dbReference type="AlphaFoldDB" id="A0A0R2BI02"/>
<dbReference type="PATRIC" id="fig|1423738.3.peg.384"/>